<evidence type="ECO:0000313" key="2">
    <source>
        <dbReference type="EMBL" id="KAB1276396.1"/>
    </source>
</evidence>
<dbReference type="EMBL" id="JWIN03000007">
    <property type="protein sequence ID" value="KAB1276396.1"/>
    <property type="molecule type" value="Genomic_DNA"/>
</dbReference>
<organism evidence="2 3">
    <name type="scientific">Camelus dromedarius</name>
    <name type="common">Dromedary</name>
    <name type="synonym">Arabian camel</name>
    <dbReference type="NCBI Taxonomy" id="9838"/>
    <lineage>
        <taxon>Eukaryota</taxon>
        <taxon>Metazoa</taxon>
        <taxon>Chordata</taxon>
        <taxon>Craniata</taxon>
        <taxon>Vertebrata</taxon>
        <taxon>Euteleostomi</taxon>
        <taxon>Mammalia</taxon>
        <taxon>Eutheria</taxon>
        <taxon>Laurasiatheria</taxon>
        <taxon>Artiodactyla</taxon>
        <taxon>Tylopoda</taxon>
        <taxon>Camelidae</taxon>
        <taxon>Camelus</taxon>
    </lineage>
</organism>
<gene>
    <name evidence="2" type="ORF">Cadr_000008256</name>
</gene>
<reference evidence="2 3" key="1">
    <citation type="journal article" date="2019" name="Mol. Ecol. Resour.">
        <title>Improving Illumina assemblies with Hi-C and long reads: an example with the North African dromedary.</title>
        <authorList>
            <person name="Elbers J.P."/>
            <person name="Rogers M.F."/>
            <person name="Perelman P.L."/>
            <person name="Proskuryakova A.A."/>
            <person name="Serdyukova N.A."/>
            <person name="Johnson W.E."/>
            <person name="Horin P."/>
            <person name="Corander J."/>
            <person name="Murphy D."/>
            <person name="Burger P.A."/>
        </authorList>
    </citation>
    <scope>NUCLEOTIDE SEQUENCE [LARGE SCALE GENOMIC DNA]</scope>
    <source>
        <strain evidence="2">Drom800</strain>
        <tissue evidence="2">Blood</tissue>
    </source>
</reference>
<protein>
    <submittedName>
        <fullName evidence="2">Uncharacterized protein</fullName>
    </submittedName>
</protein>
<dbReference type="Proteomes" id="UP000299084">
    <property type="component" value="Unassembled WGS sequence"/>
</dbReference>
<evidence type="ECO:0000313" key="3">
    <source>
        <dbReference type="Proteomes" id="UP000299084"/>
    </source>
</evidence>
<name>A0A5N4DZB1_CAMDR</name>
<sequence>MLLTVTEFLPIIIMVTRVDKFSEDEEVKKKNDDKDKYLEGKVHFIEQMDRENTSRRGGGGGVRGLGRDTRPCSVAESNLWEKQGVANKRKGNRKVKENTDQVNEQMIIWVLATMSVQMMTEA</sequence>
<dbReference type="AlphaFoldDB" id="A0A5N4DZB1"/>
<comment type="caution">
    <text evidence="2">The sequence shown here is derived from an EMBL/GenBank/DDBJ whole genome shotgun (WGS) entry which is preliminary data.</text>
</comment>
<accession>A0A5N4DZB1</accession>
<proteinExistence type="predicted"/>
<keyword evidence="3" id="KW-1185">Reference proteome</keyword>
<feature type="region of interest" description="Disordered" evidence="1">
    <location>
        <begin position="48"/>
        <end position="70"/>
    </location>
</feature>
<evidence type="ECO:0000256" key="1">
    <source>
        <dbReference type="SAM" id="MobiDB-lite"/>
    </source>
</evidence>